<feature type="transmembrane region" description="Helical" evidence="6">
    <location>
        <begin position="96"/>
        <end position="113"/>
    </location>
</feature>
<protein>
    <submittedName>
        <fullName evidence="7">Hemolysin III</fullName>
    </submittedName>
</protein>
<feature type="binding site" evidence="5">
    <location>
        <position position="77"/>
    </location>
    <ligand>
        <name>Zn(2+)</name>
        <dbReference type="ChEBI" id="CHEBI:29105"/>
    </ligand>
</feature>
<dbReference type="PANTHER" id="PTHR20855:SF3">
    <property type="entry name" value="LD03007P"/>
    <property type="match status" value="1"/>
</dbReference>
<feature type="binding site" evidence="5">
    <location>
        <position position="210"/>
    </location>
    <ligand>
        <name>Zn(2+)</name>
        <dbReference type="ChEBI" id="CHEBI:29105"/>
    </ligand>
</feature>
<dbReference type="AlphaFoldDB" id="A0A7Z0CI86"/>
<dbReference type="EMBL" id="JACBZO010000001">
    <property type="protein sequence ID" value="NYI42301.1"/>
    <property type="molecule type" value="Genomic_DNA"/>
</dbReference>
<feature type="transmembrane region" description="Helical" evidence="6">
    <location>
        <begin position="208"/>
        <end position="231"/>
    </location>
</feature>
<feature type="transmembrane region" description="Helical" evidence="6">
    <location>
        <begin position="29"/>
        <end position="50"/>
    </location>
</feature>
<reference evidence="7 8" key="1">
    <citation type="submission" date="2020-07" db="EMBL/GenBank/DDBJ databases">
        <title>Sequencing the genomes of 1000 actinobacteria strains.</title>
        <authorList>
            <person name="Klenk H.-P."/>
        </authorList>
    </citation>
    <scope>NUCLEOTIDE SEQUENCE [LARGE SCALE GENOMIC DNA]</scope>
    <source>
        <strain evidence="7 8">DSM 19970</strain>
    </source>
</reference>
<dbReference type="GO" id="GO:0046872">
    <property type="term" value="F:metal ion binding"/>
    <property type="evidence" value="ECO:0007669"/>
    <property type="project" value="UniProtKB-KW"/>
</dbReference>
<dbReference type="OrthoDB" id="9813689at2"/>
<evidence type="ECO:0000256" key="1">
    <source>
        <dbReference type="ARBA" id="ARBA00004141"/>
    </source>
</evidence>
<evidence type="ECO:0000256" key="3">
    <source>
        <dbReference type="ARBA" id="ARBA00022989"/>
    </source>
</evidence>
<feature type="transmembrane region" description="Helical" evidence="6">
    <location>
        <begin position="145"/>
        <end position="162"/>
    </location>
</feature>
<dbReference type="GO" id="GO:0016020">
    <property type="term" value="C:membrane"/>
    <property type="evidence" value="ECO:0007669"/>
    <property type="project" value="UniProtKB-SubCell"/>
</dbReference>
<feature type="transmembrane region" description="Helical" evidence="6">
    <location>
        <begin position="57"/>
        <end position="76"/>
    </location>
</feature>
<accession>A0A7Z0CI86</accession>
<evidence type="ECO:0000256" key="4">
    <source>
        <dbReference type="ARBA" id="ARBA00023136"/>
    </source>
</evidence>
<keyword evidence="5" id="KW-0862">Zinc</keyword>
<evidence type="ECO:0000256" key="6">
    <source>
        <dbReference type="SAM" id="Phobius"/>
    </source>
</evidence>
<keyword evidence="4 6" id="KW-0472">Membrane</keyword>
<evidence type="ECO:0000313" key="8">
    <source>
        <dbReference type="Proteomes" id="UP000547973"/>
    </source>
</evidence>
<keyword evidence="2 6" id="KW-0812">Transmembrane</keyword>
<evidence type="ECO:0000313" key="7">
    <source>
        <dbReference type="EMBL" id="NYI42301.1"/>
    </source>
</evidence>
<keyword evidence="8" id="KW-1185">Reference proteome</keyword>
<feature type="transmembrane region" description="Helical" evidence="6">
    <location>
        <begin position="120"/>
        <end position="139"/>
    </location>
</feature>
<dbReference type="InterPro" id="IPR004254">
    <property type="entry name" value="AdipoR/HlyIII-related"/>
</dbReference>
<dbReference type="Pfam" id="PF03006">
    <property type="entry name" value="HlyIII"/>
    <property type="match status" value="1"/>
</dbReference>
<sequence>MDDTAVPEASTASSNEENWPTIGKPLLRGWLHLGAAPLVLIAGMVLMVFAPTLAGRVSSGVFALTSVMLFGTSAVYHRGTWSPKAQAVLRRMDHANIFLIIAGTYTPLVVILLQGKMRVFVLVLVWVGAIFGMLFRILWLNAPRWMYVPLYVAMGWVAIGYIKPFYYAGGPAVVWLIAAGGLCYTVGAIIYGFKWPGPSARYFGFHEIFHSLTIVGFACHYIATAIAVFSVHP</sequence>
<feature type="binding site" evidence="5">
    <location>
        <position position="206"/>
    </location>
    <ligand>
        <name>Zn(2+)</name>
        <dbReference type="ChEBI" id="CHEBI:29105"/>
    </ligand>
</feature>
<dbReference type="Proteomes" id="UP000547973">
    <property type="component" value="Unassembled WGS sequence"/>
</dbReference>
<organism evidence="7 8">
    <name type="scientific">Demequina lutea</name>
    <dbReference type="NCBI Taxonomy" id="431489"/>
    <lineage>
        <taxon>Bacteria</taxon>
        <taxon>Bacillati</taxon>
        <taxon>Actinomycetota</taxon>
        <taxon>Actinomycetes</taxon>
        <taxon>Micrococcales</taxon>
        <taxon>Demequinaceae</taxon>
        <taxon>Demequina</taxon>
    </lineage>
</organism>
<dbReference type="PANTHER" id="PTHR20855">
    <property type="entry name" value="ADIPOR/PROGESTIN RECEPTOR-RELATED"/>
    <property type="match status" value="1"/>
</dbReference>
<dbReference type="RefSeq" id="WP_062074153.1">
    <property type="nucleotide sequence ID" value="NZ_BBRC01000002.1"/>
</dbReference>
<name>A0A7Z0CI86_9MICO</name>
<comment type="caution">
    <text evidence="7">The sequence shown here is derived from an EMBL/GenBank/DDBJ whole genome shotgun (WGS) entry which is preliminary data.</text>
</comment>
<keyword evidence="5" id="KW-0479">Metal-binding</keyword>
<keyword evidence="3 6" id="KW-1133">Transmembrane helix</keyword>
<evidence type="ECO:0000256" key="5">
    <source>
        <dbReference type="PIRSR" id="PIRSR604254-1"/>
    </source>
</evidence>
<gene>
    <name evidence="7" type="ORF">BKA03_002420</name>
</gene>
<evidence type="ECO:0000256" key="2">
    <source>
        <dbReference type="ARBA" id="ARBA00022692"/>
    </source>
</evidence>
<comment type="subcellular location">
    <subcellularLocation>
        <location evidence="1">Membrane</location>
        <topology evidence="1">Multi-pass membrane protein</topology>
    </subcellularLocation>
</comment>
<proteinExistence type="predicted"/>
<feature type="transmembrane region" description="Helical" evidence="6">
    <location>
        <begin position="174"/>
        <end position="193"/>
    </location>
</feature>